<reference evidence="2 3" key="1">
    <citation type="submission" date="2017-08" db="EMBL/GenBank/DDBJ databases">
        <title>Burning lignite coal seam in the remote Altai Mountains harbors a hydrogen-driven thermophilic microbial community.</title>
        <authorList>
            <person name="Kadnikov V.V."/>
            <person name="Mardanov A.V."/>
            <person name="Ivasenko D."/>
            <person name="Beletsky A.V."/>
            <person name="Karnachuk O.V."/>
            <person name="Ravin N.V."/>
        </authorList>
    </citation>
    <scope>NUCLEOTIDE SEQUENCE [LARGE SCALE GENOMIC DNA]</scope>
    <source>
        <strain evidence="2">AL33</strain>
    </source>
</reference>
<organism evidence="2 3">
    <name type="scientific">Hydrogenibacillus schlegelii</name>
    <name type="common">Bacillus schlegelii</name>
    <dbReference type="NCBI Taxonomy" id="1484"/>
    <lineage>
        <taxon>Bacteria</taxon>
        <taxon>Bacillati</taxon>
        <taxon>Bacillota</taxon>
        <taxon>Bacilli</taxon>
        <taxon>Bacillales</taxon>
        <taxon>Bacillales Family X. Incertae Sedis</taxon>
        <taxon>Hydrogenibacillus</taxon>
    </lineage>
</organism>
<feature type="compositionally biased region" description="Polar residues" evidence="1">
    <location>
        <begin position="11"/>
        <end position="23"/>
    </location>
</feature>
<feature type="region of interest" description="Disordered" evidence="1">
    <location>
        <begin position="1"/>
        <end position="24"/>
    </location>
</feature>
<name>A0A2T5G5D4_HYDSH</name>
<comment type="caution">
    <text evidence="2">The sequence shown here is derived from an EMBL/GenBank/DDBJ whole genome shotgun (WGS) entry which is preliminary data.</text>
</comment>
<gene>
    <name evidence="2" type="ORF">HSCHL_1346</name>
</gene>
<sequence length="71" mass="8023">MTGLPIFSACRRNTSSPGGTTRITLLHPRSLSPLDRVRLAPVFRMLREYSFIRSLTPDGDGKRPDSRKPRL</sequence>
<dbReference type="Proteomes" id="UP000244180">
    <property type="component" value="Unassembled WGS sequence"/>
</dbReference>
<evidence type="ECO:0000313" key="2">
    <source>
        <dbReference type="EMBL" id="PTQ51375.1"/>
    </source>
</evidence>
<dbReference type="EMBL" id="PEBV01000045">
    <property type="protein sequence ID" value="PTQ51375.1"/>
    <property type="molecule type" value="Genomic_DNA"/>
</dbReference>
<dbReference type="AlphaFoldDB" id="A0A2T5G5D4"/>
<proteinExistence type="predicted"/>
<evidence type="ECO:0000256" key="1">
    <source>
        <dbReference type="SAM" id="MobiDB-lite"/>
    </source>
</evidence>
<accession>A0A2T5G5D4</accession>
<evidence type="ECO:0000313" key="3">
    <source>
        <dbReference type="Proteomes" id="UP000244180"/>
    </source>
</evidence>
<protein>
    <submittedName>
        <fullName evidence="2">Uncharacterized protein</fullName>
    </submittedName>
</protein>